<feature type="compositionally biased region" description="Pro residues" evidence="1">
    <location>
        <begin position="118"/>
        <end position="133"/>
    </location>
</feature>
<evidence type="ECO:0000313" key="3">
    <source>
        <dbReference type="EMBL" id="MDC8754116.1"/>
    </source>
</evidence>
<proteinExistence type="predicted"/>
<evidence type="ECO:0000256" key="2">
    <source>
        <dbReference type="SAM" id="Phobius"/>
    </source>
</evidence>
<dbReference type="Proteomes" id="UP001216558">
    <property type="component" value="Unassembled WGS sequence"/>
</dbReference>
<evidence type="ECO:0000256" key="1">
    <source>
        <dbReference type="SAM" id="MobiDB-lite"/>
    </source>
</evidence>
<keyword evidence="4" id="KW-1185">Reference proteome</keyword>
<dbReference type="EMBL" id="JAQQXQ010000003">
    <property type="protein sequence ID" value="MDC8754116.1"/>
    <property type="molecule type" value="Genomic_DNA"/>
</dbReference>
<name>A0ABT5JNM4_9SPHN</name>
<comment type="caution">
    <text evidence="3">The sequence shown here is derived from an EMBL/GenBank/DDBJ whole genome shotgun (WGS) entry which is preliminary data.</text>
</comment>
<feature type="transmembrane region" description="Helical" evidence="2">
    <location>
        <begin position="55"/>
        <end position="74"/>
    </location>
</feature>
<sequence length="141" mass="14467">MTRASLLARLRAMTQHSLFSVGRSENSGLADLLAEPEPAGPLDQNRQEALQRLQIGVFGIAAMVLLVGLASIIGSQAEITQESAVPDAAPTTEPSPSPSQANPLADAGVVPDIAAEPSPTPVAPLDLPPPTPLPDNAAPKQ</sequence>
<evidence type="ECO:0000313" key="4">
    <source>
        <dbReference type="Proteomes" id="UP001216558"/>
    </source>
</evidence>
<accession>A0ABT5JNM4</accession>
<protein>
    <submittedName>
        <fullName evidence="3">Uncharacterized protein</fullName>
    </submittedName>
</protein>
<keyword evidence="2" id="KW-1133">Transmembrane helix</keyword>
<keyword evidence="2" id="KW-0812">Transmembrane</keyword>
<organism evidence="3 4">
    <name type="scientific">Erythrobacter fulvus</name>
    <dbReference type="NCBI Taxonomy" id="2987523"/>
    <lineage>
        <taxon>Bacteria</taxon>
        <taxon>Pseudomonadati</taxon>
        <taxon>Pseudomonadota</taxon>
        <taxon>Alphaproteobacteria</taxon>
        <taxon>Sphingomonadales</taxon>
        <taxon>Erythrobacteraceae</taxon>
        <taxon>Erythrobacter/Porphyrobacter group</taxon>
        <taxon>Erythrobacter</taxon>
    </lineage>
</organism>
<gene>
    <name evidence="3" type="ORF">OIK40_05585</name>
</gene>
<feature type="region of interest" description="Disordered" evidence="1">
    <location>
        <begin position="81"/>
        <end position="141"/>
    </location>
</feature>
<keyword evidence="2" id="KW-0472">Membrane</keyword>
<dbReference type="RefSeq" id="WP_273676891.1">
    <property type="nucleotide sequence ID" value="NZ_JAQQXQ010000003.1"/>
</dbReference>
<reference evidence="3 4" key="1">
    <citation type="submission" date="2022-10" db="EMBL/GenBank/DDBJ databases">
        <title>Erythrobacter sp. sf7 Genome sequencing.</title>
        <authorList>
            <person name="Park S."/>
        </authorList>
    </citation>
    <scope>NUCLEOTIDE SEQUENCE [LARGE SCALE GENOMIC DNA]</scope>
    <source>
        <strain evidence="4">sf7</strain>
    </source>
</reference>